<dbReference type="Proteomes" id="UP000001422">
    <property type="component" value="Chromosome"/>
</dbReference>
<gene>
    <name evidence="2" type="ordered locus">SYNW1287</name>
</gene>
<dbReference type="AlphaFoldDB" id="Q7U6Q1"/>
<evidence type="ECO:0000313" key="3">
    <source>
        <dbReference type="Proteomes" id="UP000001422"/>
    </source>
</evidence>
<sequence length="354" mass="39101">MAARSVPAFLLCGYYGENNLGDDALLTVLLRELPSPSRHLVTAHDADALAELAPDAEAVDRRSLRSVLLSIGRVDAVVFGGGSLLQDSTSFRSLIYYLLIIAMARLRGRPVLLWGQGLGPLQRLLSRRLVRLVLPFCRSASWRDQASMDRASRWAPRMPMQLAPDPVWGLPRQPWSGGLSIVVCWRPSPLLGLRGWSLLLNALSRLAEDLDAPVRWLAFHRHQDGELLDWLTDQGVVPPGLRSRSTTVIPSSLDTVFASVRKARLVIPMRLHALILARLAHCPMAALSYDPKVEAAAAMAGIPCSSLDALPAEPTLLKQWREAMDSPADSDQIERIRAAAAHHCSHLRRYLPQR</sequence>
<name>Q7U6Q1_PARMW</name>
<dbReference type="STRING" id="84588.SYNW1287"/>
<reference evidence="2 3" key="1">
    <citation type="journal article" date="2003" name="Nature">
        <title>The genome of a motile marine Synechococcus.</title>
        <authorList>
            <person name="Palenik B."/>
            <person name="Brahamsha B."/>
            <person name="Larimer F."/>
            <person name="Land M."/>
            <person name="Hauser L."/>
            <person name="Chain P."/>
            <person name="Lamerdin J."/>
            <person name="Regala W."/>
            <person name="Allen E.A."/>
            <person name="McCarren J."/>
            <person name="Paulsen I."/>
            <person name="Dufresne A."/>
            <person name="Partensky F."/>
            <person name="Webb E."/>
            <person name="Waterbury J."/>
        </authorList>
    </citation>
    <scope>NUCLEOTIDE SEQUENCE [LARGE SCALE GENOMIC DNA]</scope>
    <source>
        <strain evidence="2 3">WH8102</strain>
    </source>
</reference>
<dbReference type="InterPro" id="IPR007345">
    <property type="entry name" value="Polysacch_pyruvyl_Trfase"/>
</dbReference>
<protein>
    <recommendedName>
        <fullName evidence="1">Polysaccharide pyruvyl transferase domain-containing protein</fullName>
    </recommendedName>
</protein>
<feature type="domain" description="Polysaccharide pyruvyl transferase" evidence="1">
    <location>
        <begin position="19"/>
        <end position="291"/>
    </location>
</feature>
<dbReference type="PANTHER" id="PTHR36836:SF1">
    <property type="entry name" value="COLANIC ACID BIOSYNTHESIS PROTEIN WCAK"/>
    <property type="match status" value="1"/>
</dbReference>
<dbReference type="KEGG" id="syw:SYNW1287"/>
<dbReference type="InterPro" id="IPR019896">
    <property type="entry name" value="Polysacch_pyruvyl_Trfase_CsaB"/>
</dbReference>
<keyword evidence="3" id="KW-1185">Reference proteome</keyword>
<evidence type="ECO:0000259" key="1">
    <source>
        <dbReference type="Pfam" id="PF04230"/>
    </source>
</evidence>
<proteinExistence type="predicted"/>
<organism evidence="2 3">
    <name type="scientific">Parasynechococcus marenigrum (strain WH8102)</name>
    <dbReference type="NCBI Taxonomy" id="84588"/>
    <lineage>
        <taxon>Bacteria</taxon>
        <taxon>Bacillati</taxon>
        <taxon>Cyanobacteriota</taxon>
        <taxon>Cyanophyceae</taxon>
        <taxon>Synechococcales</taxon>
        <taxon>Prochlorococcaceae</taxon>
        <taxon>Parasynechococcus</taxon>
        <taxon>Parasynechococcus marenigrum</taxon>
    </lineage>
</organism>
<dbReference type="RefSeq" id="WP_011128151.1">
    <property type="nucleotide sequence ID" value="NC_005070.1"/>
</dbReference>
<dbReference type="eggNOG" id="COG2327">
    <property type="taxonomic scope" value="Bacteria"/>
</dbReference>
<accession>Q7U6Q1</accession>
<dbReference type="NCBIfam" id="TIGR03609">
    <property type="entry name" value="S_layer_CsaB"/>
    <property type="match status" value="1"/>
</dbReference>
<dbReference type="EMBL" id="BX569692">
    <property type="protein sequence ID" value="CAE07802.1"/>
    <property type="molecule type" value="Genomic_DNA"/>
</dbReference>
<dbReference type="PANTHER" id="PTHR36836">
    <property type="entry name" value="COLANIC ACID BIOSYNTHESIS PROTEIN WCAK"/>
    <property type="match status" value="1"/>
</dbReference>
<dbReference type="HOGENOM" id="CLU_039510_0_0_3"/>
<dbReference type="Pfam" id="PF04230">
    <property type="entry name" value="PS_pyruv_trans"/>
    <property type="match status" value="1"/>
</dbReference>
<evidence type="ECO:0000313" key="2">
    <source>
        <dbReference type="EMBL" id="CAE07802.1"/>
    </source>
</evidence>